<accession>A0ABU3PSE3</accession>
<keyword evidence="5 7" id="KW-1133">Transmembrane helix</keyword>
<evidence type="ECO:0000256" key="6">
    <source>
        <dbReference type="ARBA" id="ARBA00023136"/>
    </source>
</evidence>
<evidence type="ECO:0000256" key="2">
    <source>
        <dbReference type="ARBA" id="ARBA00022448"/>
    </source>
</evidence>
<keyword evidence="2" id="KW-0813">Transport</keyword>
<dbReference type="Proteomes" id="UP001268542">
    <property type="component" value="Unassembled WGS sequence"/>
</dbReference>
<dbReference type="Pfam" id="PF07690">
    <property type="entry name" value="MFS_1"/>
    <property type="match status" value="1"/>
</dbReference>
<evidence type="ECO:0000313" key="10">
    <source>
        <dbReference type="Proteomes" id="UP001268542"/>
    </source>
</evidence>
<dbReference type="Gene3D" id="1.20.1250.20">
    <property type="entry name" value="MFS general substrate transporter like domains"/>
    <property type="match status" value="1"/>
</dbReference>
<comment type="caution">
    <text evidence="9">The sequence shown here is derived from an EMBL/GenBank/DDBJ whole genome shotgun (WGS) entry which is preliminary data.</text>
</comment>
<evidence type="ECO:0000256" key="7">
    <source>
        <dbReference type="SAM" id="Phobius"/>
    </source>
</evidence>
<feature type="transmembrane region" description="Helical" evidence="7">
    <location>
        <begin position="390"/>
        <end position="407"/>
    </location>
</feature>
<evidence type="ECO:0000256" key="5">
    <source>
        <dbReference type="ARBA" id="ARBA00022989"/>
    </source>
</evidence>
<dbReference type="EMBL" id="JAVYII010000001">
    <property type="protein sequence ID" value="MDT9592148.1"/>
    <property type="molecule type" value="Genomic_DNA"/>
</dbReference>
<feature type="transmembrane region" description="Helical" evidence="7">
    <location>
        <begin position="31"/>
        <end position="52"/>
    </location>
</feature>
<feature type="transmembrane region" description="Helical" evidence="7">
    <location>
        <begin position="150"/>
        <end position="171"/>
    </location>
</feature>
<comment type="subcellular location">
    <subcellularLocation>
        <location evidence="1">Cell membrane</location>
        <topology evidence="1">Multi-pass membrane protein</topology>
    </subcellularLocation>
</comment>
<gene>
    <name evidence="9" type="ORF">RDV89_03670</name>
</gene>
<evidence type="ECO:0000256" key="4">
    <source>
        <dbReference type="ARBA" id="ARBA00022692"/>
    </source>
</evidence>
<dbReference type="SUPFAM" id="SSF103473">
    <property type="entry name" value="MFS general substrate transporter"/>
    <property type="match status" value="1"/>
</dbReference>
<dbReference type="InterPro" id="IPR011701">
    <property type="entry name" value="MFS"/>
</dbReference>
<dbReference type="PANTHER" id="PTHR42718:SF46">
    <property type="entry name" value="BLR6921 PROTEIN"/>
    <property type="match status" value="1"/>
</dbReference>
<name>A0ABU3PSE3_9ACTN</name>
<organism evidence="9 10">
    <name type="scientific">Nocardioides imazamoxiresistens</name>
    <dbReference type="NCBI Taxonomy" id="3231893"/>
    <lineage>
        <taxon>Bacteria</taxon>
        <taxon>Bacillati</taxon>
        <taxon>Actinomycetota</taxon>
        <taxon>Actinomycetes</taxon>
        <taxon>Propionibacteriales</taxon>
        <taxon>Nocardioidaceae</taxon>
        <taxon>Nocardioides</taxon>
    </lineage>
</organism>
<keyword evidence="3" id="KW-1003">Cell membrane</keyword>
<feature type="transmembrane region" description="Helical" evidence="7">
    <location>
        <begin position="250"/>
        <end position="271"/>
    </location>
</feature>
<keyword evidence="10" id="KW-1185">Reference proteome</keyword>
<dbReference type="CDD" id="cd17504">
    <property type="entry name" value="MFS_MMR_MDR_like"/>
    <property type="match status" value="1"/>
</dbReference>
<feature type="transmembrane region" description="Helical" evidence="7">
    <location>
        <begin position="121"/>
        <end position="144"/>
    </location>
</feature>
<evidence type="ECO:0000256" key="3">
    <source>
        <dbReference type="ARBA" id="ARBA00022475"/>
    </source>
</evidence>
<evidence type="ECO:0000259" key="8">
    <source>
        <dbReference type="PROSITE" id="PS50850"/>
    </source>
</evidence>
<keyword evidence="6 7" id="KW-0472">Membrane</keyword>
<protein>
    <submittedName>
        <fullName evidence="9">MFS transporter</fullName>
    </submittedName>
</protein>
<feature type="transmembrane region" description="Helical" evidence="7">
    <location>
        <begin position="419"/>
        <end position="440"/>
    </location>
</feature>
<evidence type="ECO:0000256" key="1">
    <source>
        <dbReference type="ARBA" id="ARBA00004651"/>
    </source>
</evidence>
<reference evidence="9 10" key="1">
    <citation type="submission" date="2023-08" db="EMBL/GenBank/DDBJ databases">
        <title>Nocardioides seae sp. nov., a bacterium isolated from a soil.</title>
        <authorList>
            <person name="Wang X."/>
        </authorList>
    </citation>
    <scope>NUCLEOTIDE SEQUENCE [LARGE SCALE GENOMIC DNA]</scope>
    <source>
        <strain evidence="9 10">YZH12</strain>
    </source>
</reference>
<feature type="transmembrane region" description="Helical" evidence="7">
    <location>
        <begin position="64"/>
        <end position="83"/>
    </location>
</feature>
<feature type="transmembrane region" description="Helical" evidence="7">
    <location>
        <begin position="207"/>
        <end position="229"/>
    </location>
</feature>
<dbReference type="Gene3D" id="1.20.1720.10">
    <property type="entry name" value="Multidrug resistance protein D"/>
    <property type="match status" value="1"/>
</dbReference>
<dbReference type="PROSITE" id="PS50850">
    <property type="entry name" value="MFS"/>
    <property type="match status" value="1"/>
</dbReference>
<proteinExistence type="predicted"/>
<evidence type="ECO:0000313" key="9">
    <source>
        <dbReference type="EMBL" id="MDT9592148.1"/>
    </source>
</evidence>
<feature type="domain" description="Major facilitator superfamily (MFS) profile" evidence="8">
    <location>
        <begin position="1"/>
        <end position="445"/>
    </location>
</feature>
<sequence length="451" mass="45111">MLAVAVCSFALMQSLTVPVLARIAQEYDAAQSTVTWVLTGYLLAASVATPIAGRLGDVHGKRRVLVVSLGLLCAGSLLAAVAPSVGVLIAARVVQGLGGGVVPLSFGIVRDRLDLPRVPGAIGLLSSLIAVGTGAAVVVAGPIIATFGFAALFLLPAAVTGAAAVAARLLLPDPPRGERARLPLLPAVLLAAWLVALLLGVTRAPVLGWTSAPVLALLGGAVVVGGLWVRQERRGPVPLIDLRLLARRPVWTVNVAAMLLGGALYAFVAFAPQLHQTPTSAGYGLGATVTGSGLLMLPYSVATFVLGLLSAPLARRFGGPSVAAAGCLVTAAATALLAVAHDAVWQAALVSTLVGVGNGLAFACLTSLLVASSPPEHSGVLSGMNANLRTIGGSVGTAVVSSVVTARTTADGLPVEGGYVAGFLVLAVALVAAAVVARLVPTPPRTRGGRL</sequence>
<dbReference type="InterPro" id="IPR036259">
    <property type="entry name" value="MFS_trans_sf"/>
</dbReference>
<dbReference type="RefSeq" id="WP_315731524.1">
    <property type="nucleotide sequence ID" value="NZ_JAVYII010000001.1"/>
</dbReference>
<dbReference type="PANTHER" id="PTHR42718">
    <property type="entry name" value="MAJOR FACILITATOR SUPERFAMILY MULTIDRUG TRANSPORTER MFSC"/>
    <property type="match status" value="1"/>
</dbReference>
<feature type="transmembrane region" description="Helical" evidence="7">
    <location>
        <begin position="183"/>
        <end position="201"/>
    </location>
</feature>
<feature type="transmembrane region" description="Helical" evidence="7">
    <location>
        <begin position="283"/>
        <end position="309"/>
    </location>
</feature>
<feature type="transmembrane region" description="Helical" evidence="7">
    <location>
        <begin position="347"/>
        <end position="370"/>
    </location>
</feature>
<feature type="transmembrane region" description="Helical" evidence="7">
    <location>
        <begin position="321"/>
        <end position="341"/>
    </location>
</feature>
<keyword evidence="4 7" id="KW-0812">Transmembrane</keyword>
<feature type="transmembrane region" description="Helical" evidence="7">
    <location>
        <begin position="89"/>
        <end position="109"/>
    </location>
</feature>
<dbReference type="InterPro" id="IPR020846">
    <property type="entry name" value="MFS_dom"/>
</dbReference>